<dbReference type="PANTHER" id="PTHR30255">
    <property type="entry name" value="SINGLE-STRANDED-DNA-SPECIFIC EXONUCLEASE RECJ"/>
    <property type="match status" value="1"/>
</dbReference>
<comment type="similarity">
    <text evidence="1">Belongs to the RecJ family.</text>
</comment>
<accession>A0A161QND9</accession>
<feature type="domain" description="Single-stranded-DNA-specific exonuclease RecJ C-terminal" evidence="9">
    <location>
        <begin position="568"/>
        <end position="772"/>
    </location>
</feature>
<evidence type="ECO:0000256" key="3">
    <source>
        <dbReference type="ARBA" id="ARBA00022722"/>
    </source>
</evidence>
<dbReference type="OrthoDB" id="9809852at2"/>
<evidence type="ECO:0000259" key="8">
    <source>
        <dbReference type="Pfam" id="PF02272"/>
    </source>
</evidence>
<dbReference type="InterPro" id="IPR041122">
    <property type="entry name" value="RecJ_OB"/>
</dbReference>
<dbReference type="Pfam" id="PF17768">
    <property type="entry name" value="RecJ_OB"/>
    <property type="match status" value="1"/>
</dbReference>
<evidence type="ECO:0000256" key="4">
    <source>
        <dbReference type="ARBA" id="ARBA00022801"/>
    </source>
</evidence>
<dbReference type="GO" id="GO:0006281">
    <property type="term" value="P:DNA repair"/>
    <property type="evidence" value="ECO:0007669"/>
    <property type="project" value="InterPro"/>
</dbReference>
<feature type="coiled-coil region" evidence="6">
    <location>
        <begin position="419"/>
        <end position="446"/>
    </location>
</feature>
<keyword evidence="6" id="KW-0175">Coiled coil</keyword>
<dbReference type="EMBL" id="LTAO01000012">
    <property type="protein sequence ID" value="KYG31873.1"/>
    <property type="molecule type" value="Genomic_DNA"/>
</dbReference>
<keyword evidence="12" id="KW-1185">Reference proteome</keyword>
<dbReference type="InterPro" id="IPR038763">
    <property type="entry name" value="DHH_sf"/>
</dbReference>
<feature type="domain" description="RecJ OB" evidence="10">
    <location>
        <begin position="455"/>
        <end position="561"/>
    </location>
</feature>
<evidence type="ECO:0000259" key="10">
    <source>
        <dbReference type="Pfam" id="PF17768"/>
    </source>
</evidence>
<dbReference type="GO" id="GO:0006310">
    <property type="term" value="P:DNA recombination"/>
    <property type="evidence" value="ECO:0007669"/>
    <property type="project" value="InterPro"/>
</dbReference>
<evidence type="ECO:0000256" key="5">
    <source>
        <dbReference type="ARBA" id="ARBA00022839"/>
    </source>
</evidence>
<dbReference type="InterPro" id="IPR051673">
    <property type="entry name" value="SSDNA_exonuclease_RecJ"/>
</dbReference>
<feature type="domain" description="DHHA1" evidence="8">
    <location>
        <begin position="346"/>
        <end position="442"/>
    </location>
</feature>
<keyword evidence="4" id="KW-0378">Hydrolase</keyword>
<comment type="caution">
    <text evidence="11">The sequence shown here is derived from an EMBL/GenBank/DDBJ whole genome shotgun (WGS) entry which is preliminary data.</text>
</comment>
<dbReference type="InterPro" id="IPR001667">
    <property type="entry name" value="DDH_dom"/>
</dbReference>
<dbReference type="NCBIfam" id="TIGR00644">
    <property type="entry name" value="recJ"/>
    <property type="match status" value="1"/>
</dbReference>
<dbReference type="Pfam" id="PF01368">
    <property type="entry name" value="DHH"/>
    <property type="match status" value="1"/>
</dbReference>
<dbReference type="STRING" id="519424.AZF04_03595"/>
<dbReference type="AlphaFoldDB" id="A0A161QND9"/>
<dbReference type="SUPFAM" id="SSF64182">
    <property type="entry name" value="DHH phosphoesterases"/>
    <property type="match status" value="1"/>
</dbReference>
<dbReference type="PANTHER" id="PTHR30255:SF2">
    <property type="entry name" value="SINGLE-STRANDED-DNA-SPECIFIC EXONUCLEASE RECJ"/>
    <property type="match status" value="1"/>
</dbReference>
<evidence type="ECO:0000256" key="2">
    <source>
        <dbReference type="ARBA" id="ARBA00019841"/>
    </source>
</evidence>
<dbReference type="InterPro" id="IPR004610">
    <property type="entry name" value="RecJ"/>
</dbReference>
<name>A0A161QND9_9BACI</name>
<reference evidence="11" key="1">
    <citation type="submission" date="2016-02" db="EMBL/GenBank/DDBJ databases">
        <title>Genome sequence of Bacillus trypoxylicola KCTC 13244(T).</title>
        <authorList>
            <person name="Jeong H."/>
            <person name="Park S.-H."/>
            <person name="Choi S.-K."/>
        </authorList>
    </citation>
    <scope>NUCLEOTIDE SEQUENCE [LARGE SCALE GENOMIC DNA]</scope>
    <source>
        <strain evidence="11">KCTC 13244</strain>
    </source>
</reference>
<proteinExistence type="inferred from homology"/>
<organism evidence="11 12">
    <name type="scientific">Alkalihalobacillus trypoxylicola</name>
    <dbReference type="NCBI Taxonomy" id="519424"/>
    <lineage>
        <taxon>Bacteria</taxon>
        <taxon>Bacillati</taxon>
        <taxon>Bacillota</taxon>
        <taxon>Bacilli</taxon>
        <taxon>Bacillales</taxon>
        <taxon>Bacillaceae</taxon>
        <taxon>Alkalihalobacillus</taxon>
    </lineage>
</organism>
<gene>
    <name evidence="11" type="ORF">AZF04_03595</name>
</gene>
<evidence type="ECO:0000259" key="7">
    <source>
        <dbReference type="Pfam" id="PF01368"/>
    </source>
</evidence>
<protein>
    <recommendedName>
        <fullName evidence="2">Single-stranded-DNA-specific exonuclease RecJ</fullName>
    </recommendedName>
</protein>
<dbReference type="GO" id="GO:0003676">
    <property type="term" value="F:nucleic acid binding"/>
    <property type="evidence" value="ECO:0007669"/>
    <property type="project" value="InterPro"/>
</dbReference>
<evidence type="ECO:0000259" key="9">
    <source>
        <dbReference type="Pfam" id="PF10141"/>
    </source>
</evidence>
<evidence type="ECO:0000313" key="11">
    <source>
        <dbReference type="EMBL" id="KYG31873.1"/>
    </source>
</evidence>
<feature type="coiled-coil region" evidence="6">
    <location>
        <begin position="300"/>
        <end position="327"/>
    </location>
</feature>
<dbReference type="GO" id="GO:0008409">
    <property type="term" value="F:5'-3' exonuclease activity"/>
    <property type="evidence" value="ECO:0007669"/>
    <property type="project" value="InterPro"/>
</dbReference>
<dbReference type="Pfam" id="PF02272">
    <property type="entry name" value="DHHA1"/>
    <property type="match status" value="1"/>
</dbReference>
<keyword evidence="5 11" id="KW-0269">Exonuclease</keyword>
<evidence type="ECO:0000313" key="12">
    <source>
        <dbReference type="Proteomes" id="UP000075806"/>
    </source>
</evidence>
<dbReference type="Pfam" id="PF10141">
    <property type="entry name" value="ssDNA-exonuc_C"/>
    <property type="match status" value="1"/>
</dbReference>
<dbReference type="Gene3D" id="3.10.310.30">
    <property type="match status" value="1"/>
</dbReference>
<feature type="domain" description="DDH" evidence="7">
    <location>
        <begin position="82"/>
        <end position="226"/>
    </location>
</feature>
<sequence>MLNPKARWKVEEQPEELVQELQKSKNLSPLVAKLLINRGFTTAEQADQFLNKQKMNYHDPYLLSGMSEAVSRIKQAIDSNERILIFGDYDADGVSSTAVMVYTFRMLGADFDYYIPNRFTEGYGPNEPALRKAKDEGFSLVVTVDTGIAAVHEADVAKELELDFIITDHHEAPPILPDAYAIINPKKPDCPYPFKGLAGVGVAFKVAHALLGRIPVECLDIAVLGTIADLVPLVDENRLLAMEGLQALQTSAKPGIQAIKKKVGIGKDPIDSEHVGFAIGPRLNAAGRLDSADPAVRLLISDDMDEAEELAEQLDQYNKERQKVVSEITKEAVEMVETLYPPSENSVLIIAQEGWNPGVIGIVASRLVEKYYRPTIVLNIDREKGIAKGSARSIEGFDMFAHLSKSREILPHFGGHPMAAGLTMELEHVDELKRRLEEQAKETLKEEDFIPIKKVDLKTSVDEVSIDIIKQLAQLAPFGVGNPTPIIMLEQTKMTEIRKIGSDSNHLKIQFGQGQKKLDGIGFHLGYLYEQMNVQDSISAVGKLSINEWNGHSKPQLLIQDLAIDSWQLFDWRSVQKAKLAEKLEKIPNPKKYYIAFQEQTKVKLGLSTSNLKVWTPADFDDLNRFDSFAVVLLDLPNHHDDLKKLFQLKGQASEIYSLFYQEEDSFFSASPNREQFKWFYAFLKSKTTFNLNEQGLQLMKFRGWSKDTIQFLITVFEELEFIKNDQGVLTLVESPAKKSLNDSPSFQKKEQQRQLENDFVYSSNEHLKNWFSDLFKQIKQEVHVKERM</sequence>
<keyword evidence="3" id="KW-0540">Nuclease</keyword>
<dbReference type="RefSeq" id="WP_061948239.1">
    <property type="nucleotide sequence ID" value="NZ_LTAO01000012.1"/>
</dbReference>
<evidence type="ECO:0000256" key="1">
    <source>
        <dbReference type="ARBA" id="ARBA00005915"/>
    </source>
</evidence>
<dbReference type="Proteomes" id="UP000075806">
    <property type="component" value="Unassembled WGS sequence"/>
</dbReference>
<evidence type="ECO:0000256" key="6">
    <source>
        <dbReference type="SAM" id="Coils"/>
    </source>
</evidence>
<dbReference type="InterPro" id="IPR003156">
    <property type="entry name" value="DHHA1_dom"/>
</dbReference>
<dbReference type="Gene3D" id="3.90.1640.30">
    <property type="match status" value="1"/>
</dbReference>
<dbReference type="InterPro" id="IPR018779">
    <property type="entry name" value="RecJ_C"/>
</dbReference>